<protein>
    <submittedName>
        <fullName evidence="1">Uncharacterized protein</fullName>
    </submittedName>
</protein>
<name>A0A8S0QCN3_OLEEU</name>
<proteinExistence type="predicted"/>
<sequence>EGAQLTHCSGRVAFEAQAFRSDKQLPLVQARLRQPQPLQYGGHHGRGMVCSVRAAFNRRE</sequence>
<keyword evidence="2" id="KW-1185">Reference proteome</keyword>
<dbReference type="Gramene" id="OE9A015770T1">
    <property type="protein sequence ID" value="OE9A015770C1"/>
    <property type="gene ID" value="OE9A015770"/>
</dbReference>
<evidence type="ECO:0000313" key="2">
    <source>
        <dbReference type="Proteomes" id="UP000594638"/>
    </source>
</evidence>
<reference evidence="1 2" key="1">
    <citation type="submission" date="2019-12" db="EMBL/GenBank/DDBJ databases">
        <authorList>
            <person name="Alioto T."/>
            <person name="Alioto T."/>
            <person name="Gomez Garrido J."/>
        </authorList>
    </citation>
    <scope>NUCLEOTIDE SEQUENCE [LARGE SCALE GENOMIC DNA]</scope>
</reference>
<feature type="non-terminal residue" evidence="1">
    <location>
        <position position="1"/>
    </location>
</feature>
<evidence type="ECO:0000313" key="1">
    <source>
        <dbReference type="EMBL" id="CAA2962753.1"/>
    </source>
</evidence>
<dbReference type="AlphaFoldDB" id="A0A8S0QCN3"/>
<gene>
    <name evidence="1" type="ORF">OLEA9_A015770</name>
</gene>
<dbReference type="Proteomes" id="UP000594638">
    <property type="component" value="Unassembled WGS sequence"/>
</dbReference>
<comment type="caution">
    <text evidence="1">The sequence shown here is derived from an EMBL/GenBank/DDBJ whole genome shotgun (WGS) entry which is preliminary data.</text>
</comment>
<accession>A0A8S0QCN3</accession>
<dbReference type="EMBL" id="CACTIH010001493">
    <property type="protein sequence ID" value="CAA2962753.1"/>
    <property type="molecule type" value="Genomic_DNA"/>
</dbReference>
<organism evidence="1 2">
    <name type="scientific">Olea europaea subsp. europaea</name>
    <dbReference type="NCBI Taxonomy" id="158383"/>
    <lineage>
        <taxon>Eukaryota</taxon>
        <taxon>Viridiplantae</taxon>
        <taxon>Streptophyta</taxon>
        <taxon>Embryophyta</taxon>
        <taxon>Tracheophyta</taxon>
        <taxon>Spermatophyta</taxon>
        <taxon>Magnoliopsida</taxon>
        <taxon>eudicotyledons</taxon>
        <taxon>Gunneridae</taxon>
        <taxon>Pentapetalae</taxon>
        <taxon>asterids</taxon>
        <taxon>lamiids</taxon>
        <taxon>Lamiales</taxon>
        <taxon>Oleaceae</taxon>
        <taxon>Oleeae</taxon>
        <taxon>Olea</taxon>
    </lineage>
</organism>